<keyword evidence="2" id="KW-1185">Reference proteome</keyword>
<gene>
    <name evidence="1" type="ORF">BJY18_006801</name>
</gene>
<evidence type="ECO:0000313" key="2">
    <source>
        <dbReference type="Proteomes" id="UP000581769"/>
    </source>
</evidence>
<dbReference type="AlphaFoldDB" id="A0A840J2P7"/>
<sequence>MRTANGREETTGAGKGNNSWIGLAMGMIVLDILSTTDQDEKVGVRFRRLLTKHGISANDAALIYKFRCTLHHAYGIPKPVTVGNRNLFATAAAGAYAVDTRRSDRVLISVPVFCGRLVERIAYEAAPTWHGPALIDTYVQLG</sequence>
<dbReference type="Proteomes" id="UP000581769">
    <property type="component" value="Unassembled WGS sequence"/>
</dbReference>
<comment type="caution">
    <text evidence="1">The sequence shown here is derived from an EMBL/GenBank/DDBJ whole genome shotgun (WGS) entry which is preliminary data.</text>
</comment>
<dbReference type="EMBL" id="JACHMG010000001">
    <property type="protein sequence ID" value="MBB4689316.1"/>
    <property type="molecule type" value="Genomic_DNA"/>
</dbReference>
<dbReference type="RefSeq" id="WP_184783872.1">
    <property type="nucleotide sequence ID" value="NZ_JACHMG010000001.1"/>
</dbReference>
<organism evidence="1 2">
    <name type="scientific">Amycolatopsis jiangsuensis</name>
    <dbReference type="NCBI Taxonomy" id="1181879"/>
    <lineage>
        <taxon>Bacteria</taxon>
        <taxon>Bacillati</taxon>
        <taxon>Actinomycetota</taxon>
        <taxon>Actinomycetes</taxon>
        <taxon>Pseudonocardiales</taxon>
        <taxon>Pseudonocardiaceae</taxon>
        <taxon>Amycolatopsis</taxon>
    </lineage>
</organism>
<protein>
    <submittedName>
        <fullName evidence="1">Uncharacterized protein</fullName>
    </submittedName>
</protein>
<reference evidence="1 2" key="1">
    <citation type="submission" date="2020-08" db="EMBL/GenBank/DDBJ databases">
        <title>Sequencing the genomes of 1000 actinobacteria strains.</title>
        <authorList>
            <person name="Klenk H.-P."/>
        </authorList>
    </citation>
    <scope>NUCLEOTIDE SEQUENCE [LARGE SCALE GENOMIC DNA]</scope>
    <source>
        <strain evidence="1 2">DSM 45859</strain>
    </source>
</reference>
<evidence type="ECO:0000313" key="1">
    <source>
        <dbReference type="EMBL" id="MBB4689316.1"/>
    </source>
</evidence>
<accession>A0A840J2P7</accession>
<proteinExistence type="predicted"/>
<name>A0A840J2P7_9PSEU</name>